<dbReference type="AlphaFoldDB" id="A0A6G0WKD8"/>
<name>A0A6G0WKD8_9STRA</name>
<evidence type="ECO:0000313" key="1">
    <source>
        <dbReference type="EMBL" id="KAF0727698.1"/>
    </source>
</evidence>
<sequence>MDEKSPRTTHGCAALSCTTSTVRTICWEPALTSRDIHVRAFADFSTCLDIFSVQVLKFCALLSTLKLWKRQKRLQMSHDDRLRASFLASFPGCLDASAVPSVVLELTHVVSFKCGKVLLD</sequence>
<comment type="caution">
    <text evidence="1">The sequence shown here is derived from an EMBL/GenBank/DDBJ whole genome shotgun (WGS) entry which is preliminary data.</text>
</comment>
<dbReference type="Proteomes" id="UP000481153">
    <property type="component" value="Unassembled WGS sequence"/>
</dbReference>
<evidence type="ECO:0000313" key="2">
    <source>
        <dbReference type="Proteomes" id="UP000481153"/>
    </source>
</evidence>
<organism evidence="1 2">
    <name type="scientific">Aphanomyces euteiches</name>
    <dbReference type="NCBI Taxonomy" id="100861"/>
    <lineage>
        <taxon>Eukaryota</taxon>
        <taxon>Sar</taxon>
        <taxon>Stramenopiles</taxon>
        <taxon>Oomycota</taxon>
        <taxon>Saprolegniomycetes</taxon>
        <taxon>Saprolegniales</taxon>
        <taxon>Verrucalvaceae</taxon>
        <taxon>Aphanomyces</taxon>
    </lineage>
</organism>
<dbReference type="EMBL" id="VJMJ01000191">
    <property type="protein sequence ID" value="KAF0727698.1"/>
    <property type="molecule type" value="Genomic_DNA"/>
</dbReference>
<protein>
    <submittedName>
        <fullName evidence="1">Uncharacterized protein</fullName>
    </submittedName>
</protein>
<accession>A0A6G0WKD8</accession>
<keyword evidence="2" id="KW-1185">Reference proteome</keyword>
<gene>
    <name evidence="1" type="ORF">Ae201684_014322</name>
</gene>
<reference evidence="1 2" key="1">
    <citation type="submission" date="2019-07" db="EMBL/GenBank/DDBJ databases">
        <title>Genomics analysis of Aphanomyces spp. identifies a new class of oomycete effector associated with host adaptation.</title>
        <authorList>
            <person name="Gaulin E."/>
        </authorList>
    </citation>
    <scope>NUCLEOTIDE SEQUENCE [LARGE SCALE GENOMIC DNA]</scope>
    <source>
        <strain evidence="1 2">ATCC 201684</strain>
    </source>
</reference>
<proteinExistence type="predicted"/>